<name>A0A1F6EMR2_9BACT</name>
<keyword evidence="1" id="KW-0812">Transmembrane</keyword>
<sequence length="456" mass="53622">MAAGRKDSFFGYWFALRGWVEWVGGWGISRALFLSLLFIGLLSILSIFIPNLTSFLTGWLIGTAPVWLPIMLIFAAWGVWMSYIQNLWRSKLDTVLLEIKLPRDIMKSPRAMEIAITGFHITSGEITYIQRHWTGSTRPFFSFEFASFNGEVHMYVWVWEQYRTVVESQLYAQYPDIELYEVEDYASVYQFNPETHICFCTDHAYTPRSDAYPIKTYIDYELDKDPKEEFKIDPLAQVFEALSAMKQGESMWLQIVFWANARDKRRKKGAWLRWENRWENDVKDEVELIRRASATPWMDESGIERRGFPNPTWSQREQMQTMERNLGKLPFDVGIRGVYIADKKVFSGPALNSLRQIWRPFNNPGYLNQLRPTRGMNIFDYPWQDWKRIRWLRVTQRYFDAYRRRSYLTRPYVGPTQVMTPEILATIFHPPSRTIEAPGLARISATKAEAPANLPK</sequence>
<feature type="transmembrane region" description="Helical" evidence="1">
    <location>
        <begin position="55"/>
        <end position="80"/>
    </location>
</feature>
<proteinExistence type="predicted"/>
<evidence type="ECO:0000313" key="4">
    <source>
        <dbReference type="Proteomes" id="UP000178587"/>
    </source>
</evidence>
<dbReference type="InterPro" id="IPR058441">
    <property type="entry name" value="DUF8128"/>
</dbReference>
<accession>A0A1F6EMR2</accession>
<dbReference type="EMBL" id="MFLU01000010">
    <property type="protein sequence ID" value="OGG74927.1"/>
    <property type="molecule type" value="Genomic_DNA"/>
</dbReference>
<evidence type="ECO:0000313" key="3">
    <source>
        <dbReference type="EMBL" id="OGG74927.1"/>
    </source>
</evidence>
<keyword evidence="1" id="KW-0472">Membrane</keyword>
<keyword evidence="1" id="KW-1133">Transmembrane helix</keyword>
<organism evidence="3 4">
    <name type="scientific">Candidatus Kaiserbacteria bacterium RIFCSPLOWO2_01_FULL_50_24</name>
    <dbReference type="NCBI Taxonomy" id="1798507"/>
    <lineage>
        <taxon>Bacteria</taxon>
        <taxon>Candidatus Kaiseribacteriota</taxon>
    </lineage>
</organism>
<dbReference type="Pfam" id="PF26449">
    <property type="entry name" value="DUF8128"/>
    <property type="match status" value="1"/>
</dbReference>
<protein>
    <recommendedName>
        <fullName evidence="2">DUF8128 domain-containing protein</fullName>
    </recommendedName>
</protein>
<feature type="transmembrane region" description="Helical" evidence="1">
    <location>
        <begin position="31"/>
        <end position="49"/>
    </location>
</feature>
<reference evidence="3 4" key="1">
    <citation type="journal article" date="2016" name="Nat. Commun.">
        <title>Thousands of microbial genomes shed light on interconnected biogeochemical processes in an aquifer system.</title>
        <authorList>
            <person name="Anantharaman K."/>
            <person name="Brown C.T."/>
            <person name="Hug L.A."/>
            <person name="Sharon I."/>
            <person name="Castelle C.J."/>
            <person name="Probst A.J."/>
            <person name="Thomas B.C."/>
            <person name="Singh A."/>
            <person name="Wilkins M.J."/>
            <person name="Karaoz U."/>
            <person name="Brodie E.L."/>
            <person name="Williams K.H."/>
            <person name="Hubbard S.S."/>
            <person name="Banfield J.F."/>
        </authorList>
    </citation>
    <scope>NUCLEOTIDE SEQUENCE [LARGE SCALE GENOMIC DNA]</scope>
</reference>
<feature type="domain" description="DUF8128" evidence="2">
    <location>
        <begin position="126"/>
        <end position="437"/>
    </location>
</feature>
<evidence type="ECO:0000256" key="1">
    <source>
        <dbReference type="SAM" id="Phobius"/>
    </source>
</evidence>
<dbReference type="STRING" id="1798507.A3A34_03870"/>
<comment type="caution">
    <text evidence="3">The sequence shown here is derived from an EMBL/GenBank/DDBJ whole genome shotgun (WGS) entry which is preliminary data.</text>
</comment>
<dbReference type="AlphaFoldDB" id="A0A1F6EMR2"/>
<evidence type="ECO:0000259" key="2">
    <source>
        <dbReference type="Pfam" id="PF26449"/>
    </source>
</evidence>
<gene>
    <name evidence="3" type="ORF">A3A34_03870</name>
</gene>
<dbReference type="Proteomes" id="UP000178587">
    <property type="component" value="Unassembled WGS sequence"/>
</dbReference>